<dbReference type="InterPro" id="IPR050783">
    <property type="entry name" value="Oxylipin_biosynth_metab"/>
</dbReference>
<comment type="caution">
    <text evidence="7">The sequence shown here is derived from an EMBL/GenBank/DDBJ whole genome shotgun (WGS) entry which is preliminary data.</text>
</comment>
<keyword evidence="3" id="KW-0223">Dioxygenase</keyword>
<keyword evidence="5 6" id="KW-0408">Iron</keyword>
<reference evidence="7" key="1">
    <citation type="submission" date="2021-03" db="EMBL/GenBank/DDBJ databases">
        <title>Evolutionary innovations through gain and loss of genes in the ectomycorrhizal Boletales.</title>
        <authorList>
            <person name="Wu G."/>
            <person name="Miyauchi S."/>
            <person name="Morin E."/>
            <person name="Yang Z.-L."/>
            <person name="Xu J."/>
            <person name="Martin F.M."/>
        </authorList>
    </citation>
    <scope>NUCLEOTIDE SEQUENCE</scope>
    <source>
        <strain evidence="7">BR01</strain>
    </source>
</reference>
<evidence type="ECO:0000313" key="7">
    <source>
        <dbReference type="EMBL" id="KAG6372973.1"/>
    </source>
</evidence>
<keyword evidence="8" id="KW-1185">Reference proteome</keyword>
<evidence type="ECO:0000256" key="1">
    <source>
        <dbReference type="ARBA" id="ARBA00022617"/>
    </source>
</evidence>
<gene>
    <name evidence="7" type="ORF">JVT61DRAFT_7019</name>
</gene>
<dbReference type="Gene3D" id="1.10.640.10">
    <property type="entry name" value="Haem peroxidase domain superfamily, animal type"/>
    <property type="match status" value="1"/>
</dbReference>
<dbReference type="Pfam" id="PF03098">
    <property type="entry name" value="An_peroxidase"/>
    <property type="match status" value="1"/>
</dbReference>
<dbReference type="PROSITE" id="PS50292">
    <property type="entry name" value="PEROXIDASE_3"/>
    <property type="match status" value="1"/>
</dbReference>
<evidence type="ECO:0000256" key="3">
    <source>
        <dbReference type="ARBA" id="ARBA00022964"/>
    </source>
</evidence>
<dbReference type="Proteomes" id="UP000683000">
    <property type="component" value="Unassembled WGS sequence"/>
</dbReference>
<dbReference type="SUPFAM" id="SSF48113">
    <property type="entry name" value="Heme-dependent peroxidases"/>
    <property type="match status" value="1"/>
</dbReference>
<dbReference type="PANTHER" id="PTHR11903">
    <property type="entry name" value="PROSTAGLANDIN G/H SYNTHASE"/>
    <property type="match status" value="1"/>
</dbReference>
<dbReference type="InterPro" id="IPR010255">
    <property type="entry name" value="Haem_peroxidase_sf"/>
</dbReference>
<dbReference type="GO" id="GO:0004601">
    <property type="term" value="F:peroxidase activity"/>
    <property type="evidence" value="ECO:0007669"/>
    <property type="project" value="UniProtKB-KW"/>
</dbReference>
<dbReference type="GO" id="GO:0006631">
    <property type="term" value="P:fatty acid metabolic process"/>
    <property type="evidence" value="ECO:0007669"/>
    <property type="project" value="UniProtKB-ARBA"/>
</dbReference>
<keyword evidence="7" id="KW-0575">Peroxidase</keyword>
<dbReference type="PRINTS" id="PR00457">
    <property type="entry name" value="ANPEROXIDASE"/>
</dbReference>
<dbReference type="CDD" id="cd09817">
    <property type="entry name" value="linoleate_diol_synthase_like"/>
    <property type="match status" value="1"/>
</dbReference>
<keyword evidence="4" id="KW-0560">Oxidoreductase</keyword>
<protein>
    <submittedName>
        <fullName evidence="7">Heme peroxidase</fullName>
    </submittedName>
</protein>
<feature type="binding site" description="axial binding residue" evidence="6">
    <location>
        <position position="400"/>
    </location>
    <ligand>
        <name>heme b</name>
        <dbReference type="ChEBI" id="CHEBI:60344"/>
    </ligand>
    <ligandPart>
        <name>Fe</name>
        <dbReference type="ChEBI" id="CHEBI:18248"/>
    </ligandPart>
</feature>
<evidence type="ECO:0000256" key="5">
    <source>
        <dbReference type="ARBA" id="ARBA00023004"/>
    </source>
</evidence>
<evidence type="ECO:0000256" key="4">
    <source>
        <dbReference type="ARBA" id="ARBA00023002"/>
    </source>
</evidence>
<evidence type="ECO:0000256" key="6">
    <source>
        <dbReference type="PIRSR" id="PIRSR619791-2"/>
    </source>
</evidence>
<dbReference type="OrthoDB" id="823504at2759"/>
<dbReference type="InterPro" id="IPR019791">
    <property type="entry name" value="Haem_peroxidase_animal"/>
</dbReference>
<accession>A0A8I2YKM4</accession>
<dbReference type="EMBL" id="JAGFBS010000024">
    <property type="protein sequence ID" value="KAG6372973.1"/>
    <property type="molecule type" value="Genomic_DNA"/>
</dbReference>
<evidence type="ECO:0000313" key="8">
    <source>
        <dbReference type="Proteomes" id="UP000683000"/>
    </source>
</evidence>
<keyword evidence="1 6" id="KW-0349">Heme</keyword>
<dbReference type="GO" id="GO:0006979">
    <property type="term" value="P:response to oxidative stress"/>
    <property type="evidence" value="ECO:0007669"/>
    <property type="project" value="InterPro"/>
</dbReference>
<proteinExistence type="predicted"/>
<dbReference type="GO" id="GO:0020037">
    <property type="term" value="F:heme binding"/>
    <property type="evidence" value="ECO:0007669"/>
    <property type="project" value="InterPro"/>
</dbReference>
<sequence>MPQPQSNDFRGAKKEKVRSAVQLLLTRAQSSISNATSTTHLSGTLHDLKQIAHRGPPLAVDDLPAFADAIVNLHGTINDREFLASTSYNLEKVLMLMARLPDDSTFPKTLQQIFISLLYKDLPHPPTGFLSTFHNASPTTVKEQTVSYAFRSADGSNYNVLFPSLGMAGQPYARSVPSTHIQAHSSLPDPGVVFERLLRRRDNDFIPHPGGLSSLFFAFADIIIHNIFNTNASDWSINEASSYLDLSIVYGSGAEQVDNMRKKDGTGQIWDDAFADSRLLFMPPSVCVLAVLFSRHHNYVAQKILALNEGGSFTSPPPDEKTPLLAQDDEIFHRARLVNTAFFVRIILADYVGSILGLVRDGFTWRLDPLTPFRGPDHDVSPRGQGNAVSIEFNFLYRWHAAVSEEDEKWLNKLLGKLFDHKDPTTVTIKELRDVVREKVVSSSDAKTWTFGGLQRGPDGRFADNDLARLLQEAIERRAGAFRARGCPAALRPAEILAIEQGRKWGACTLNEFRKFIGLRPYKSFQEWNPDPVIHSAAEEVYGHIDNLELYVGVQAEETKPPMPGAGLCPGYTISRAILSDAVCLIRGDRFSTVDLTPYNLTSWGYQHCMDITDNGSCGGMLNKLLFHLLPDQFPAGSTYAHFPFLTPDFMRQCLASRSTDLHYYDFRRPSQVGNSERQLNKLYMRRMLTLTKGAEATSEEVRRIIVEETVASFTKMFSGLVEKASISANHNTRVVDITKDVINRMPVYWATNSVLGLPVTVFDSMLGGHTVTQWYELFADVTRYVYLNDNPVHDWTLYRAALKATNEIMHFLRNRLKRHTDGKFSLGGAADMLVTSLITGNVQNDRFIAKVLEGVKHPDIDTIAYNIFAETVPTALLFSAAISSVVDYYADPSRKDELQKLIQLSTAQGEGTEHALMKFISRALTRKDDVQDGPPVDLIVGDHKVDIREQGGLMSRDLFMKLAPRVVTAIFSLKNIRFPEAQMVFDGGLPASKVIQFEV</sequence>
<name>A0A8I2YKM4_9AGAM</name>
<dbReference type="InterPro" id="IPR034812">
    <property type="entry name" value="Ppo-like_N"/>
</dbReference>
<evidence type="ECO:0000256" key="2">
    <source>
        <dbReference type="ARBA" id="ARBA00022723"/>
    </source>
</evidence>
<dbReference type="PANTHER" id="PTHR11903:SF37">
    <property type="entry name" value="PSI-PRODUCING OXYGENASE A"/>
    <property type="match status" value="1"/>
</dbReference>
<dbReference type="InterPro" id="IPR037120">
    <property type="entry name" value="Haem_peroxidase_sf_animal"/>
</dbReference>
<dbReference type="GO" id="GO:0046872">
    <property type="term" value="F:metal ion binding"/>
    <property type="evidence" value="ECO:0007669"/>
    <property type="project" value="UniProtKB-KW"/>
</dbReference>
<organism evidence="7 8">
    <name type="scientific">Boletus reticuloceps</name>
    <dbReference type="NCBI Taxonomy" id="495285"/>
    <lineage>
        <taxon>Eukaryota</taxon>
        <taxon>Fungi</taxon>
        <taxon>Dikarya</taxon>
        <taxon>Basidiomycota</taxon>
        <taxon>Agaricomycotina</taxon>
        <taxon>Agaricomycetes</taxon>
        <taxon>Agaricomycetidae</taxon>
        <taxon>Boletales</taxon>
        <taxon>Boletineae</taxon>
        <taxon>Boletaceae</taxon>
        <taxon>Boletoideae</taxon>
        <taxon>Boletus</taxon>
    </lineage>
</organism>
<keyword evidence="2 6" id="KW-0479">Metal-binding</keyword>
<dbReference type="GO" id="GO:0051213">
    <property type="term" value="F:dioxygenase activity"/>
    <property type="evidence" value="ECO:0007669"/>
    <property type="project" value="UniProtKB-KW"/>
</dbReference>
<dbReference type="AlphaFoldDB" id="A0A8I2YKM4"/>